<dbReference type="EMBL" id="CAJNIZ010007657">
    <property type="protein sequence ID" value="CAE7260033.1"/>
    <property type="molecule type" value="Genomic_DNA"/>
</dbReference>
<comment type="caution">
    <text evidence="4">The sequence shown here is derived from an EMBL/GenBank/DDBJ whole genome shotgun (WGS) entry which is preliminary data.</text>
</comment>
<accession>A0A812MAA5</accession>
<evidence type="ECO:0000259" key="3">
    <source>
        <dbReference type="PROSITE" id="PS50158"/>
    </source>
</evidence>
<keyword evidence="5" id="KW-1185">Reference proteome</keyword>
<dbReference type="SMART" id="SM00343">
    <property type="entry name" value="ZnF_C2HC"/>
    <property type="match status" value="1"/>
</dbReference>
<name>A0A812MAA5_SYMPI</name>
<keyword evidence="1" id="KW-0863">Zinc-finger</keyword>
<dbReference type="Gene3D" id="4.10.60.10">
    <property type="entry name" value="Zinc finger, CCHC-type"/>
    <property type="match status" value="1"/>
</dbReference>
<dbReference type="PROSITE" id="PS50158">
    <property type="entry name" value="ZF_CCHC"/>
    <property type="match status" value="1"/>
</dbReference>
<evidence type="ECO:0000313" key="4">
    <source>
        <dbReference type="EMBL" id="CAE7260033.1"/>
    </source>
</evidence>
<dbReference type="InterPro" id="IPR036875">
    <property type="entry name" value="Znf_CCHC_sf"/>
</dbReference>
<feature type="region of interest" description="Disordered" evidence="2">
    <location>
        <begin position="673"/>
        <end position="694"/>
    </location>
</feature>
<sequence length="721" mass="79993">MPTGSGEGEAGDASQGSSGGGLGHLPWQQIPKFVPGVRNVDKYVGRLKFLKELWPPEHIHLLGPRAALQVEGSAFQKISRISPEKLRQVDGVKILVESLGGSWGRTQQEEKYHFFEQAIFQVAQRSDETNDSYVARHDAFFEELIARNVTLEEVRAYILLRHSQLAAEDKKKVVVDARGNLTYGDTVKAIRLLGSKFFGDLQNRHAAGSAKTSERTKVYDIHFTEDSAAEETFYSSVPAEEEFDDEELLCYFLEQNVEDAVYIAEFEDSRVDPIQESNLAPVYVSYQEARQKLRDKAKARGFWPSSSASSSKGKHKGKGPGKKGKGYPSASAWGGGRGRTLADRIASSSCRLCGARGHWKRECPRRTSLPNTREDNRTEVTNYTTDLEKHDLPFPEVLQTLPPEAVYYMEEDTDADMHTSEEDMPEPHTEDTGKAGDSAEWYKQERLQATDHHEVAAASKSSVPTTRTQQQLTTQHDCPLSRKDARKLQETLEGSTEAASLDESLSGQEDATLDESQINLQHFLEMGYVRPPNVGTLREWGQELLPSGKHRTHAVRCLHGSENHAHQCLGPILPKLRHCKVQGTCRSLKPGSIPKDPETTKPVPEDEEWKLCPAQEPTSSATGSTSVATGSHRSKRASVGTTSGPMKADMTAEQRLDLLTKQALLRRELTQLEQTLGEGKERSQPTSARAGEAGDPTLHSLAVCERIDAYVQLIEEQLAEI</sequence>
<dbReference type="Pfam" id="PF00098">
    <property type="entry name" value="zf-CCHC"/>
    <property type="match status" value="1"/>
</dbReference>
<proteinExistence type="predicted"/>
<keyword evidence="1" id="KW-0862">Zinc</keyword>
<dbReference type="AlphaFoldDB" id="A0A812MAA5"/>
<gene>
    <name evidence="4" type="ORF">SPIL2461_LOCUS5423</name>
</gene>
<feature type="region of interest" description="Disordered" evidence="2">
    <location>
        <begin position="490"/>
        <end position="509"/>
    </location>
</feature>
<evidence type="ECO:0000256" key="2">
    <source>
        <dbReference type="SAM" id="MobiDB-lite"/>
    </source>
</evidence>
<dbReference type="Proteomes" id="UP000649617">
    <property type="component" value="Unassembled WGS sequence"/>
</dbReference>
<dbReference type="SUPFAM" id="SSF57756">
    <property type="entry name" value="Retrovirus zinc finger-like domains"/>
    <property type="match status" value="1"/>
</dbReference>
<feature type="region of interest" description="Disordered" evidence="2">
    <location>
        <begin position="297"/>
        <end position="336"/>
    </location>
</feature>
<feature type="compositionally biased region" description="Polar residues" evidence="2">
    <location>
        <begin position="492"/>
        <end position="509"/>
    </location>
</feature>
<feature type="domain" description="CCHC-type" evidence="3">
    <location>
        <begin position="350"/>
        <end position="365"/>
    </location>
</feature>
<protein>
    <recommendedName>
        <fullName evidence="3">CCHC-type domain-containing protein</fullName>
    </recommendedName>
</protein>
<organism evidence="4 5">
    <name type="scientific">Symbiodinium pilosum</name>
    <name type="common">Dinoflagellate</name>
    <dbReference type="NCBI Taxonomy" id="2952"/>
    <lineage>
        <taxon>Eukaryota</taxon>
        <taxon>Sar</taxon>
        <taxon>Alveolata</taxon>
        <taxon>Dinophyceae</taxon>
        <taxon>Suessiales</taxon>
        <taxon>Symbiodiniaceae</taxon>
        <taxon>Symbiodinium</taxon>
    </lineage>
</organism>
<feature type="region of interest" description="Disordered" evidence="2">
    <location>
        <begin position="1"/>
        <end position="21"/>
    </location>
</feature>
<evidence type="ECO:0000256" key="1">
    <source>
        <dbReference type="PROSITE-ProRule" id="PRU00047"/>
    </source>
</evidence>
<feature type="compositionally biased region" description="Basic residues" evidence="2">
    <location>
        <begin position="312"/>
        <end position="325"/>
    </location>
</feature>
<feature type="compositionally biased region" description="Low complexity" evidence="2">
    <location>
        <begin position="465"/>
        <end position="475"/>
    </location>
</feature>
<dbReference type="InterPro" id="IPR001878">
    <property type="entry name" value="Znf_CCHC"/>
</dbReference>
<evidence type="ECO:0000313" key="5">
    <source>
        <dbReference type="Proteomes" id="UP000649617"/>
    </source>
</evidence>
<feature type="region of interest" description="Disordered" evidence="2">
    <location>
        <begin position="453"/>
        <end position="482"/>
    </location>
</feature>
<feature type="compositionally biased region" description="Low complexity" evidence="2">
    <location>
        <begin position="618"/>
        <end position="631"/>
    </location>
</feature>
<keyword evidence="1" id="KW-0479">Metal-binding</keyword>
<feature type="region of interest" description="Disordered" evidence="2">
    <location>
        <begin position="587"/>
        <end position="606"/>
    </location>
</feature>
<dbReference type="GO" id="GO:0003676">
    <property type="term" value="F:nucleic acid binding"/>
    <property type="evidence" value="ECO:0007669"/>
    <property type="project" value="InterPro"/>
</dbReference>
<feature type="compositionally biased region" description="Basic and acidic residues" evidence="2">
    <location>
        <begin position="416"/>
        <end position="434"/>
    </location>
</feature>
<feature type="region of interest" description="Disordered" evidence="2">
    <location>
        <begin position="416"/>
        <end position="436"/>
    </location>
</feature>
<feature type="region of interest" description="Disordered" evidence="2">
    <location>
        <begin position="613"/>
        <end position="649"/>
    </location>
</feature>
<dbReference type="GO" id="GO:0008270">
    <property type="term" value="F:zinc ion binding"/>
    <property type="evidence" value="ECO:0007669"/>
    <property type="project" value="UniProtKB-KW"/>
</dbReference>
<reference evidence="4" key="1">
    <citation type="submission" date="2021-02" db="EMBL/GenBank/DDBJ databases">
        <authorList>
            <person name="Dougan E. K."/>
            <person name="Rhodes N."/>
            <person name="Thang M."/>
            <person name="Chan C."/>
        </authorList>
    </citation>
    <scope>NUCLEOTIDE SEQUENCE</scope>
</reference>